<dbReference type="HOGENOM" id="CLU_001325_1_0_3"/>
<reference evidence="3" key="1">
    <citation type="submission" date="2006-06" db="EMBL/GenBank/DDBJ databases">
        <title>Complete sequence of Trichodesmium erythraeum IMS101.</title>
        <authorList>
            <consortium name="US DOE Joint Genome Institute"/>
            <person name="Copeland A."/>
            <person name="Lucas S."/>
            <person name="Lapidus A."/>
            <person name="Barry K."/>
            <person name="Detter J.C."/>
            <person name="Glavina del Rio T."/>
            <person name="Hammon N."/>
            <person name="Israni S."/>
            <person name="Dalin E."/>
            <person name="Tice H."/>
            <person name="Pitluck S."/>
            <person name="Kiss H."/>
            <person name="Munk A.C."/>
            <person name="Brettin T."/>
            <person name="Bruce D."/>
            <person name="Han C."/>
            <person name="Tapia R."/>
            <person name="Gilna P."/>
            <person name="Schmutz J."/>
            <person name="Larimer F."/>
            <person name="Land M."/>
            <person name="Hauser L."/>
            <person name="Kyrpides N."/>
            <person name="Kim E."/>
            <person name="Richardson P."/>
        </authorList>
    </citation>
    <scope>NUCLEOTIDE SEQUENCE [LARGE SCALE GENOMIC DNA]</scope>
    <source>
        <strain evidence="3">IMS101</strain>
    </source>
</reference>
<dbReference type="eggNOG" id="COG3210">
    <property type="taxonomic scope" value="Bacteria"/>
</dbReference>
<dbReference type="InterPro" id="IPR012334">
    <property type="entry name" value="Pectin_lyas_fold"/>
</dbReference>
<protein>
    <submittedName>
        <fullName evidence="3">Filamentous haemagglutinin family outer membrane protein</fullName>
    </submittedName>
</protein>
<dbReference type="EMBL" id="CP000393">
    <property type="protein sequence ID" value="ABG49847.1"/>
    <property type="molecule type" value="Genomic_DNA"/>
</dbReference>
<gene>
    <name evidence="3" type="ordered locus">Tery_0379</name>
</gene>
<accession>Q119H7</accession>
<feature type="domain" description="Filamentous haemagglutinin FhaB/tRNA nuclease CdiA-like TPS" evidence="2">
    <location>
        <begin position="36"/>
        <end position="148"/>
    </location>
</feature>
<dbReference type="NCBIfam" id="TIGR01901">
    <property type="entry name" value="adhes_NPXG"/>
    <property type="match status" value="1"/>
</dbReference>
<dbReference type="InterPro" id="IPR008638">
    <property type="entry name" value="FhaB/CdiA-like_TPS"/>
</dbReference>
<dbReference type="InterPro" id="IPR011050">
    <property type="entry name" value="Pectin_lyase_fold/virulence"/>
</dbReference>
<sequence length="1073" mass="107592">MDKFRCQPKLSAFVALAFSLSPIVATAQIVPDDTLGKESSVVVPDNIKGIPSERLEGGAIRDGNLFHSFGEFNVGEGQGAYFANPALIENIFTRVTGTNVSNLLGTLGVLGNANLFLINPNGVIFGPNASLDLQGSFVVSSAESFVFNNFEFSASNPQAPPLLTINIPLGLRFQENPGPISARATSELKVGPRQTLGLLGGEVRLDGTVIESPGTQVELGSLAVPGVVELNEDLSFIFPEGAARGDIFLGNEAVINVRSGGGGSITIKAQNVDVVGGSELLAGISEGLGSPEAQGGDIEINATGRINLADNSLIDNEVEENAVGNSGNIKIKTGALSVNNGSIIGTTISGEGTAGSVTIEASDAVVLDGVRDLDILTGVSSSVEEGAEGNGGVITITTGSLEVKNGAEILSINWGKGNAGTVNINATETVVLDGGNSEFSTGIATSLEEGAEGKAGVVTITTGSLEVKNGAIIDSLTLGKGDAGAVNINATETVVLDGENSEFATGVNSDADPGSEGNAGGVTITTGSLEVKNGAVIGAVTFSKGDAGTVNINATETVVLDGGDSEILTGVNSSVAPGAEGNAGGVTITTGSLEVKNGAVIGAVTFSKGDAGTVNINATETVVLDRGDSEFLTVVASSVAPGAEGKAGGVTITTGSLEVKNGAEIEASTFSKGDAGTVNINATETVVLDGENSEILTGVTSSVEEGAEGKAGGVTVTTGSLEVKNGAQLLAVTFGKGDAGTVNINATETVILDGGDSEILTVVASGVAQGAEGNAGGVTITTGSLEVKNGAGIAADTLPESTGNGSDISIDATKVTITNSSEIVVSSAGQGNSGNIFLSAGDLFLDRGSKVSAITASGQGGNMTFNIANLFSLRNNSPISTTAGGTGNGGNINLSTEFFLARDDSDITANAFEGNGGNISIATQGIFSFPNSTIDASSQLGIDGVIEINTPDIDPSQGLIKLSENVVDPDQLIAQNPCLQGEESEYIITGRGGLSPSPAQTLNSDPLEVGLVEAATGTAATVTPPPPPTSTAQIVPAKGWKLNEKGEVILVSYDPTNTQVQKHRANPATCQPR</sequence>
<feature type="signal peptide" evidence="1">
    <location>
        <begin position="1"/>
        <end position="27"/>
    </location>
</feature>
<proteinExistence type="predicted"/>
<dbReference type="RefSeq" id="WP_011610243.1">
    <property type="nucleotide sequence ID" value="NC_008312.1"/>
</dbReference>
<evidence type="ECO:0000256" key="1">
    <source>
        <dbReference type="SAM" id="SignalP"/>
    </source>
</evidence>
<dbReference type="SMART" id="SM00912">
    <property type="entry name" value="Haemagg_act"/>
    <property type="match status" value="1"/>
</dbReference>
<dbReference type="AlphaFoldDB" id="Q119H7"/>
<dbReference type="OrthoDB" id="450498at2"/>
<evidence type="ECO:0000313" key="3">
    <source>
        <dbReference type="EMBL" id="ABG49847.1"/>
    </source>
</evidence>
<dbReference type="SUPFAM" id="SSF51126">
    <property type="entry name" value="Pectin lyase-like"/>
    <property type="match status" value="5"/>
</dbReference>
<keyword evidence="1" id="KW-0732">Signal</keyword>
<name>Q119H7_TRIEI</name>
<dbReference type="Pfam" id="PF05860">
    <property type="entry name" value="TPS"/>
    <property type="match status" value="1"/>
</dbReference>
<dbReference type="STRING" id="203124.Tery_0379"/>
<dbReference type="KEGG" id="ter:Tery_0379"/>
<evidence type="ECO:0000259" key="2">
    <source>
        <dbReference type="SMART" id="SM00912"/>
    </source>
</evidence>
<dbReference type="Gene3D" id="2.160.20.10">
    <property type="entry name" value="Single-stranded right-handed beta-helix, Pectin lyase-like"/>
    <property type="match status" value="3"/>
</dbReference>
<feature type="chain" id="PRO_5004180087" evidence="1">
    <location>
        <begin position="28"/>
        <end position="1073"/>
    </location>
</feature>
<organism evidence="3">
    <name type="scientific">Trichodesmium erythraeum (strain IMS101)</name>
    <dbReference type="NCBI Taxonomy" id="203124"/>
    <lineage>
        <taxon>Bacteria</taxon>
        <taxon>Bacillati</taxon>
        <taxon>Cyanobacteriota</taxon>
        <taxon>Cyanophyceae</taxon>
        <taxon>Oscillatoriophycideae</taxon>
        <taxon>Oscillatoriales</taxon>
        <taxon>Microcoleaceae</taxon>
        <taxon>Trichodesmium</taxon>
    </lineage>
</organism>